<accession>A0AAE1XGR1</accession>
<dbReference type="FunFam" id="3.30.200.20:FF:000046">
    <property type="entry name" value="Mitogen-activated protein kinase"/>
    <property type="match status" value="1"/>
</dbReference>
<dbReference type="GO" id="GO:0004674">
    <property type="term" value="F:protein serine/threonine kinase activity"/>
    <property type="evidence" value="ECO:0007669"/>
    <property type="project" value="UniProtKB-KW"/>
</dbReference>
<keyword evidence="5 9" id="KW-0418">Kinase</keyword>
<dbReference type="InterPro" id="IPR000719">
    <property type="entry name" value="Prot_kinase_dom"/>
</dbReference>
<dbReference type="InterPro" id="IPR011009">
    <property type="entry name" value="Kinase-like_dom_sf"/>
</dbReference>
<comment type="similarity">
    <text evidence="1">Belongs to the protein kinase superfamily. CMGC Ser/Thr protein kinase family. MAP kinase subfamily.</text>
</comment>
<dbReference type="Gene3D" id="3.30.200.20">
    <property type="entry name" value="Phosphorylase Kinase, domain 1"/>
    <property type="match status" value="1"/>
</dbReference>
<dbReference type="GO" id="GO:0005524">
    <property type="term" value="F:ATP binding"/>
    <property type="evidence" value="ECO:0007669"/>
    <property type="project" value="UniProtKB-UniRule"/>
</dbReference>
<organism evidence="9 10">
    <name type="scientific">Sesamum angolense</name>
    <dbReference type="NCBI Taxonomy" id="2727404"/>
    <lineage>
        <taxon>Eukaryota</taxon>
        <taxon>Viridiplantae</taxon>
        <taxon>Streptophyta</taxon>
        <taxon>Embryophyta</taxon>
        <taxon>Tracheophyta</taxon>
        <taxon>Spermatophyta</taxon>
        <taxon>Magnoliopsida</taxon>
        <taxon>eudicotyledons</taxon>
        <taxon>Gunneridae</taxon>
        <taxon>Pentapetalae</taxon>
        <taxon>asterids</taxon>
        <taxon>lamiids</taxon>
        <taxon>Lamiales</taxon>
        <taxon>Pedaliaceae</taxon>
        <taxon>Sesamum</taxon>
    </lineage>
</organism>
<dbReference type="SUPFAM" id="SSF56112">
    <property type="entry name" value="Protein kinase-like (PK-like)"/>
    <property type="match status" value="1"/>
</dbReference>
<dbReference type="AlphaFoldDB" id="A0AAE1XGR1"/>
<evidence type="ECO:0000256" key="1">
    <source>
        <dbReference type="ARBA" id="ARBA00008832"/>
    </source>
</evidence>
<dbReference type="Pfam" id="PF00069">
    <property type="entry name" value="Pkinase"/>
    <property type="match status" value="1"/>
</dbReference>
<gene>
    <name evidence="9" type="ORF">Sango_0229500</name>
</gene>
<proteinExistence type="inferred from homology"/>
<dbReference type="InterPro" id="IPR050117">
    <property type="entry name" value="MAPK"/>
</dbReference>
<keyword evidence="2" id="KW-0723">Serine/threonine-protein kinase</keyword>
<dbReference type="Proteomes" id="UP001289374">
    <property type="component" value="Unassembled WGS sequence"/>
</dbReference>
<evidence type="ECO:0000313" key="10">
    <source>
        <dbReference type="Proteomes" id="UP001289374"/>
    </source>
</evidence>
<evidence type="ECO:0000256" key="6">
    <source>
        <dbReference type="ARBA" id="ARBA00022840"/>
    </source>
</evidence>
<keyword evidence="6 7" id="KW-0067">ATP-binding</keyword>
<dbReference type="PROSITE" id="PS50011">
    <property type="entry name" value="PROTEIN_KINASE_DOM"/>
    <property type="match status" value="1"/>
</dbReference>
<reference evidence="9" key="1">
    <citation type="submission" date="2020-06" db="EMBL/GenBank/DDBJ databases">
        <authorList>
            <person name="Li T."/>
            <person name="Hu X."/>
            <person name="Zhang T."/>
            <person name="Song X."/>
            <person name="Zhang H."/>
            <person name="Dai N."/>
            <person name="Sheng W."/>
            <person name="Hou X."/>
            <person name="Wei L."/>
        </authorList>
    </citation>
    <scope>NUCLEOTIDE SEQUENCE</scope>
    <source>
        <strain evidence="9">K16</strain>
        <tissue evidence="9">Leaf</tissue>
    </source>
</reference>
<evidence type="ECO:0000313" key="9">
    <source>
        <dbReference type="EMBL" id="KAK4411565.1"/>
    </source>
</evidence>
<dbReference type="EMBL" id="JACGWL010000001">
    <property type="protein sequence ID" value="KAK4411565.1"/>
    <property type="molecule type" value="Genomic_DNA"/>
</dbReference>
<evidence type="ECO:0000256" key="4">
    <source>
        <dbReference type="ARBA" id="ARBA00022741"/>
    </source>
</evidence>
<evidence type="ECO:0000256" key="5">
    <source>
        <dbReference type="ARBA" id="ARBA00022777"/>
    </source>
</evidence>
<feature type="domain" description="Protein kinase" evidence="8">
    <location>
        <begin position="32"/>
        <end position="94"/>
    </location>
</feature>
<name>A0AAE1XGR1_9LAMI</name>
<keyword evidence="4 7" id="KW-0547">Nucleotide-binding</keyword>
<protein>
    <submittedName>
        <fullName evidence="9">Mitogen-activated protein kinase1</fullName>
    </submittedName>
</protein>
<feature type="binding site" evidence="7">
    <location>
        <position position="62"/>
    </location>
    <ligand>
        <name>ATP</name>
        <dbReference type="ChEBI" id="CHEBI:30616"/>
    </ligand>
</feature>
<dbReference type="PANTHER" id="PTHR24055">
    <property type="entry name" value="MITOGEN-ACTIVATED PROTEIN KINASE"/>
    <property type="match status" value="1"/>
</dbReference>
<evidence type="ECO:0000256" key="3">
    <source>
        <dbReference type="ARBA" id="ARBA00022679"/>
    </source>
</evidence>
<comment type="caution">
    <text evidence="9">The sequence shown here is derived from an EMBL/GenBank/DDBJ whole genome shotgun (WGS) entry which is preliminary data.</text>
</comment>
<dbReference type="InterPro" id="IPR017441">
    <property type="entry name" value="Protein_kinase_ATP_BS"/>
</dbReference>
<keyword evidence="3" id="KW-0808">Transferase</keyword>
<reference evidence="9" key="2">
    <citation type="journal article" date="2024" name="Plant">
        <title>Genomic evolution and insights into agronomic trait innovations of Sesamum species.</title>
        <authorList>
            <person name="Miao H."/>
            <person name="Wang L."/>
            <person name="Qu L."/>
            <person name="Liu H."/>
            <person name="Sun Y."/>
            <person name="Le M."/>
            <person name="Wang Q."/>
            <person name="Wei S."/>
            <person name="Zheng Y."/>
            <person name="Lin W."/>
            <person name="Duan Y."/>
            <person name="Cao H."/>
            <person name="Xiong S."/>
            <person name="Wang X."/>
            <person name="Wei L."/>
            <person name="Li C."/>
            <person name="Ma Q."/>
            <person name="Ju M."/>
            <person name="Zhao R."/>
            <person name="Li G."/>
            <person name="Mu C."/>
            <person name="Tian Q."/>
            <person name="Mei H."/>
            <person name="Zhang T."/>
            <person name="Gao T."/>
            <person name="Zhang H."/>
        </authorList>
    </citation>
    <scope>NUCLEOTIDE SEQUENCE</scope>
    <source>
        <strain evidence="9">K16</strain>
    </source>
</reference>
<evidence type="ECO:0000256" key="7">
    <source>
        <dbReference type="PROSITE-ProRule" id="PRU10141"/>
    </source>
</evidence>
<evidence type="ECO:0000256" key="2">
    <source>
        <dbReference type="ARBA" id="ARBA00022527"/>
    </source>
</evidence>
<evidence type="ECO:0000259" key="8">
    <source>
        <dbReference type="PROSITE" id="PS50011"/>
    </source>
</evidence>
<dbReference type="PROSITE" id="PS00107">
    <property type="entry name" value="PROTEIN_KINASE_ATP"/>
    <property type="match status" value="1"/>
</dbReference>
<keyword evidence="10" id="KW-1185">Reference proteome</keyword>
<sequence length="94" mass="10815">MATPVEPPNGFRPVGKHYYTMWHTLFEIDTKYMPIKPIGRGAYGVVCSSINRDTNERVAIKKINNVFGNRIDALRTLRELMLLRCIKHENVIAL</sequence>